<evidence type="ECO:0000256" key="5">
    <source>
        <dbReference type="ARBA" id="ARBA00022505"/>
    </source>
</evidence>
<keyword evidence="7 12" id="KW-0560">Oxidoreductase</keyword>
<evidence type="ECO:0000313" key="12">
    <source>
        <dbReference type="EMBL" id="SMY09175.1"/>
    </source>
</evidence>
<evidence type="ECO:0000256" key="10">
    <source>
        <dbReference type="ARBA" id="ARBA00023063"/>
    </source>
</evidence>
<dbReference type="InterPro" id="IPR006655">
    <property type="entry name" value="Mopterin_OxRdtase_prok_CS"/>
</dbReference>
<dbReference type="EMBL" id="FXZK01000007">
    <property type="protein sequence ID" value="SMY09175.1"/>
    <property type="molecule type" value="Genomic_DNA"/>
</dbReference>
<keyword evidence="10" id="KW-0534">Nitrate assimilation</keyword>
<keyword evidence="8" id="KW-0408">Iron</keyword>
<dbReference type="Gene3D" id="3.40.228.10">
    <property type="entry name" value="Dimethylsulfoxide Reductase, domain 2"/>
    <property type="match status" value="1"/>
</dbReference>
<dbReference type="PROSITE" id="PS00490">
    <property type="entry name" value="MOLYBDOPTERIN_PROK_2"/>
    <property type="match status" value="1"/>
</dbReference>
<comment type="cofactor">
    <cofactor evidence="2">
        <name>[4Fe-4S] cluster</name>
        <dbReference type="ChEBI" id="CHEBI:49883"/>
    </cofactor>
</comment>
<dbReference type="RefSeq" id="WP_093993355.1">
    <property type="nucleotide sequence ID" value="NZ_FXZK01000007.1"/>
</dbReference>
<gene>
    <name evidence="12" type="primary">nasA_2</name>
    <name evidence="12" type="ORF">LOM8899_03338</name>
</gene>
<dbReference type="Pfam" id="PF04324">
    <property type="entry name" value="Fer2_BFD"/>
    <property type="match status" value="1"/>
</dbReference>
<dbReference type="EC" id="1.7.99.4" evidence="12"/>
<dbReference type="InterPro" id="IPR041854">
    <property type="entry name" value="BFD-like_2Fe2S-bd_dom_sf"/>
</dbReference>
<evidence type="ECO:0000256" key="6">
    <source>
        <dbReference type="ARBA" id="ARBA00022723"/>
    </source>
</evidence>
<keyword evidence="6" id="KW-0479">Metal-binding</keyword>
<dbReference type="AlphaFoldDB" id="A0A238LIE8"/>
<keyword evidence="13" id="KW-1185">Reference proteome</keyword>
<dbReference type="Pfam" id="PF00384">
    <property type="entry name" value="Molybdopterin"/>
    <property type="match status" value="1"/>
</dbReference>
<dbReference type="GO" id="GO:0046872">
    <property type="term" value="F:metal ion binding"/>
    <property type="evidence" value="ECO:0007669"/>
    <property type="project" value="UniProtKB-KW"/>
</dbReference>
<dbReference type="CDD" id="cd02754">
    <property type="entry name" value="MopB_Nitrate-R-NapA-like"/>
    <property type="match status" value="1"/>
</dbReference>
<evidence type="ECO:0000313" key="13">
    <source>
        <dbReference type="Proteomes" id="UP000201613"/>
    </source>
</evidence>
<dbReference type="SMART" id="SM00926">
    <property type="entry name" value="Molybdop_Fe4S4"/>
    <property type="match status" value="1"/>
</dbReference>
<dbReference type="InterPro" id="IPR050123">
    <property type="entry name" value="Prok_molybdopt-oxidoreductase"/>
</dbReference>
<protein>
    <submittedName>
        <fullName evidence="12">Nitrate reductase</fullName>
        <ecNumber evidence="12">1.7.99.4</ecNumber>
    </submittedName>
</protein>
<accession>A0A238LIE8</accession>
<evidence type="ECO:0000256" key="8">
    <source>
        <dbReference type="ARBA" id="ARBA00023004"/>
    </source>
</evidence>
<dbReference type="InterPro" id="IPR006656">
    <property type="entry name" value="Mopterin_OxRdtase"/>
</dbReference>
<keyword evidence="4" id="KW-0004">4Fe-4S</keyword>
<dbReference type="InterPro" id="IPR007419">
    <property type="entry name" value="BFD-like_2Fe2S-bd_dom"/>
</dbReference>
<dbReference type="Pfam" id="PF01568">
    <property type="entry name" value="Molydop_binding"/>
    <property type="match status" value="1"/>
</dbReference>
<dbReference type="GO" id="GO:0016020">
    <property type="term" value="C:membrane"/>
    <property type="evidence" value="ECO:0007669"/>
    <property type="project" value="TreeGrafter"/>
</dbReference>
<dbReference type="InterPro" id="IPR041957">
    <property type="entry name" value="CT_Nitrate-R-NapA-like"/>
</dbReference>
<evidence type="ECO:0000259" key="11">
    <source>
        <dbReference type="PROSITE" id="PS51669"/>
    </source>
</evidence>
<comment type="cofactor">
    <cofactor evidence="1">
        <name>Mo-bis(molybdopterin guanine dinucleotide)</name>
        <dbReference type="ChEBI" id="CHEBI:60539"/>
    </cofactor>
</comment>
<dbReference type="Proteomes" id="UP000201613">
    <property type="component" value="Unassembled WGS sequence"/>
</dbReference>
<dbReference type="InterPro" id="IPR009010">
    <property type="entry name" value="Asp_de-COase-like_dom_sf"/>
</dbReference>
<reference evidence="12 13" key="1">
    <citation type="submission" date="2017-05" db="EMBL/GenBank/DDBJ databases">
        <authorList>
            <person name="Song R."/>
            <person name="Chenine A.L."/>
            <person name="Ruprecht R.M."/>
        </authorList>
    </citation>
    <scope>NUCLEOTIDE SEQUENCE [LARGE SCALE GENOMIC DNA]</scope>
    <source>
        <strain evidence="12 13">CECT 8899</strain>
    </source>
</reference>
<dbReference type="GO" id="GO:0042128">
    <property type="term" value="P:nitrate assimilation"/>
    <property type="evidence" value="ECO:0007669"/>
    <property type="project" value="UniProtKB-KW"/>
</dbReference>
<dbReference type="GO" id="GO:0051539">
    <property type="term" value="F:4 iron, 4 sulfur cluster binding"/>
    <property type="evidence" value="ECO:0007669"/>
    <property type="project" value="UniProtKB-KW"/>
</dbReference>
<keyword evidence="9" id="KW-0411">Iron-sulfur</keyword>
<dbReference type="Gene3D" id="2.20.25.90">
    <property type="entry name" value="ADC-like domains"/>
    <property type="match status" value="1"/>
</dbReference>
<dbReference type="PROSITE" id="PS51669">
    <property type="entry name" value="4FE4S_MOW_BIS_MGD"/>
    <property type="match status" value="1"/>
</dbReference>
<dbReference type="Gene3D" id="2.40.40.20">
    <property type="match status" value="1"/>
</dbReference>
<dbReference type="Gene3D" id="3.40.50.740">
    <property type="match status" value="1"/>
</dbReference>
<evidence type="ECO:0000256" key="9">
    <source>
        <dbReference type="ARBA" id="ARBA00023014"/>
    </source>
</evidence>
<dbReference type="Gene3D" id="1.10.10.1100">
    <property type="entry name" value="BFD-like [2Fe-2S]-binding domain"/>
    <property type="match status" value="1"/>
</dbReference>
<evidence type="ECO:0000256" key="1">
    <source>
        <dbReference type="ARBA" id="ARBA00001942"/>
    </source>
</evidence>
<dbReference type="GO" id="GO:0043546">
    <property type="term" value="F:molybdopterin cofactor binding"/>
    <property type="evidence" value="ECO:0007669"/>
    <property type="project" value="InterPro"/>
</dbReference>
<dbReference type="SUPFAM" id="SSF50692">
    <property type="entry name" value="ADC-like"/>
    <property type="match status" value="1"/>
</dbReference>
<dbReference type="InterPro" id="IPR027467">
    <property type="entry name" value="MopterinOxRdtase_cofactor_BS"/>
</dbReference>
<evidence type="ECO:0000256" key="4">
    <source>
        <dbReference type="ARBA" id="ARBA00022485"/>
    </source>
</evidence>
<dbReference type="GO" id="GO:0045333">
    <property type="term" value="P:cellular respiration"/>
    <property type="evidence" value="ECO:0007669"/>
    <property type="project" value="UniProtKB-ARBA"/>
</dbReference>
<proteinExistence type="inferred from homology"/>
<keyword evidence="5" id="KW-0500">Molybdenum</keyword>
<dbReference type="PROSITE" id="PS00551">
    <property type="entry name" value="MOLYBDOPTERIN_PROK_1"/>
    <property type="match status" value="1"/>
</dbReference>
<organism evidence="12 13">
    <name type="scientific">Flavimaricola marinus</name>
    <dbReference type="NCBI Taxonomy" id="1819565"/>
    <lineage>
        <taxon>Bacteria</taxon>
        <taxon>Pseudomonadati</taxon>
        <taxon>Pseudomonadota</taxon>
        <taxon>Alphaproteobacteria</taxon>
        <taxon>Rhodobacterales</taxon>
        <taxon>Paracoccaceae</taxon>
        <taxon>Flavimaricola</taxon>
    </lineage>
</organism>
<dbReference type="GO" id="GO:1990204">
    <property type="term" value="C:oxidoreductase complex"/>
    <property type="evidence" value="ECO:0007669"/>
    <property type="project" value="UniProtKB-ARBA"/>
</dbReference>
<dbReference type="CDD" id="cd02791">
    <property type="entry name" value="MopB_CT_Nitrate-R-NapA-like"/>
    <property type="match status" value="1"/>
</dbReference>
<dbReference type="InterPro" id="IPR006963">
    <property type="entry name" value="Mopterin_OxRdtase_4Fe-4S_dom"/>
</dbReference>
<dbReference type="PANTHER" id="PTHR43105:SF9">
    <property type="entry name" value="NADPH-FE(3+) OXIDOREDUCTASE SUBUNIT ALPHA"/>
    <property type="match status" value="1"/>
</dbReference>
<dbReference type="OrthoDB" id="9816402at2"/>
<dbReference type="InterPro" id="IPR006657">
    <property type="entry name" value="MoPterin_dinucl-bd_dom"/>
</dbReference>
<dbReference type="SUPFAM" id="SSF53706">
    <property type="entry name" value="Formate dehydrogenase/DMSO reductase, domains 1-3"/>
    <property type="match status" value="1"/>
</dbReference>
<evidence type="ECO:0000256" key="2">
    <source>
        <dbReference type="ARBA" id="ARBA00001966"/>
    </source>
</evidence>
<comment type="similarity">
    <text evidence="3">Belongs to the prokaryotic molybdopterin-containing oxidoreductase family. NasA/NapA/NarB subfamily.</text>
</comment>
<evidence type="ECO:0000256" key="7">
    <source>
        <dbReference type="ARBA" id="ARBA00023002"/>
    </source>
</evidence>
<dbReference type="Pfam" id="PF04879">
    <property type="entry name" value="Molybdop_Fe4S4"/>
    <property type="match status" value="1"/>
</dbReference>
<dbReference type="PANTHER" id="PTHR43105">
    <property type="entry name" value="RESPIRATORY NITRATE REDUCTASE"/>
    <property type="match status" value="1"/>
</dbReference>
<evidence type="ECO:0000256" key="3">
    <source>
        <dbReference type="ARBA" id="ARBA00008747"/>
    </source>
</evidence>
<feature type="domain" description="4Fe-4S Mo/W bis-MGD-type" evidence="11">
    <location>
        <begin position="6"/>
        <end position="62"/>
    </location>
</feature>
<name>A0A238LIE8_9RHOB</name>
<dbReference type="GO" id="GO:0016491">
    <property type="term" value="F:oxidoreductase activity"/>
    <property type="evidence" value="ECO:0007669"/>
    <property type="project" value="UniProtKB-KW"/>
</dbReference>
<sequence length="873" mass="92944">MDRTKADAVRSTCPYCGVGCGVLLRATGDGGLDVQGDPDHPANFGRLCSKGLALGETVGVEDRLLDPMVHGGVADWDDALQLVADRFSRTIADHGPGSVALYVSGQMLTEDYYVANKLAKGFMGTANIDTNSRLCMASTVAGHKRAFGSDTVPGTYEDLELADLIVLTGSNLAWCHPVLYQRILAARSRRPEMKIVVIDPRRTASCDGADLHLALEPGSDVALFNHLLAQIDRQGAMDRAFLAAHVDGVAEAVAAAHASDVSITGLSEADLARFVALWIGSEKVVTVFSQGVNQSTSGADKVNAILNCHLATGRIGKPGCGPFSVTGQPNAMGGREVGGLANMLACHLDLENPDHRQAVRQFWDAPQMPETAGLKAVDMFRAVGRGEIKALWIIHTNPAVSMPDSTAIAAAISGCDFTVVSDITGQTDTARLADVLLPATAWAEKDGTVTNSDRTISRQRGLLPAPGRARPDWAILAEVGRRMGWTTAFDYDNPAQIFREHAALSGIAGGFGRDFDISGMADISDADYATCKPFRWPYAARKGGRFFAEGGFFTANGKARMLPLQPRGLAAPATVDLPYRLNTGRTRDQWHTMTRSGKSVRLAAHLAEPFLEIHPGDAQRIGVDPAGLVRVHNQHGSAILRALITDRVRPGQCFAPIHWTKQTAPSGVIDCLVPGAVDPVSGQPESKAAAVMIDRFPARWYGFAVSRSGIDPDCDYWARTPTAKGWRCELAGLETPDNWEDAARRLFGQTQGSMQTLEDKQGGSFRAVLFGDRGLEAALFVSAKPVAVMRDYLAGLPDSAITGRTPVDQVDPGPTICACFGVGLNTILSAIDSRQLQSVEAIGAALQAGTNCGSCRPELAGLLASSQNREAAE</sequence>